<feature type="transmembrane region" description="Helical" evidence="1">
    <location>
        <begin position="57"/>
        <end position="75"/>
    </location>
</feature>
<keyword evidence="1" id="KW-0472">Membrane</keyword>
<sequence length="190" mass="21121">MTTAEFIAACVWPSILVSAFALLKARNTAAFPFVGKIVLALGLTYIGLLRFYDKSSIIAVNDVHVGLVVLGLIIVGSQLRQPPLYGSWRDQAKAFASMILIVLLGSGLAWYAGRMLFLDHLTSRLVIEGRVDRAWRSGSRRKADYLVRIAGQPVKVTAPLYERLETFRPMVRVEVGRGSNYVYDIEYLAN</sequence>
<accession>A0A1X3G160</accession>
<feature type="transmembrane region" description="Helical" evidence="1">
    <location>
        <begin position="30"/>
        <end position="51"/>
    </location>
</feature>
<dbReference type="AlphaFoldDB" id="A0A1X3G160"/>
<proteinExistence type="predicted"/>
<protein>
    <submittedName>
        <fullName evidence="2">Uncharacterized protein</fullName>
    </submittedName>
</protein>
<dbReference type="EMBL" id="NAFI01000152">
    <property type="protein sequence ID" value="OSJ15859.1"/>
    <property type="molecule type" value="Genomic_DNA"/>
</dbReference>
<dbReference type="Proteomes" id="UP000193553">
    <property type="component" value="Unassembled WGS sequence"/>
</dbReference>
<feature type="transmembrane region" description="Helical" evidence="1">
    <location>
        <begin position="95"/>
        <end position="113"/>
    </location>
</feature>
<dbReference type="Proteomes" id="UP000193884">
    <property type="component" value="Unassembled WGS sequence"/>
</dbReference>
<reference evidence="4 5" key="1">
    <citation type="submission" date="2017-03" db="EMBL/GenBank/DDBJ databases">
        <title>Whole genome sequences of fourteen strains of Bradyrhizobium canariense and one strain of Bradyrhizobium japonicum isolated from Lupinus (Papilionoideae: Genisteae) species in Algeria.</title>
        <authorList>
            <person name="Crovadore J."/>
            <person name="Chekireb D."/>
            <person name="Brachmann A."/>
            <person name="Chablais R."/>
            <person name="Cochard B."/>
            <person name="Lefort F."/>
        </authorList>
    </citation>
    <scope>NUCLEOTIDE SEQUENCE [LARGE SCALE GENOMIC DNA]</scope>
    <source>
        <strain evidence="2 4">UBMA195</strain>
        <strain evidence="3 5">UBMAN05</strain>
    </source>
</reference>
<evidence type="ECO:0000313" key="4">
    <source>
        <dbReference type="Proteomes" id="UP000193553"/>
    </source>
</evidence>
<comment type="caution">
    <text evidence="2">The sequence shown here is derived from an EMBL/GenBank/DDBJ whole genome shotgun (WGS) entry which is preliminary data.</text>
</comment>
<dbReference type="RefSeq" id="WP_085358291.1">
    <property type="nucleotide sequence ID" value="NZ_NAFC01000146.1"/>
</dbReference>
<evidence type="ECO:0000313" key="3">
    <source>
        <dbReference type="EMBL" id="OSJ32201.1"/>
    </source>
</evidence>
<dbReference type="OrthoDB" id="8226071at2"/>
<keyword evidence="5" id="KW-1185">Reference proteome</keyword>
<evidence type="ECO:0000256" key="1">
    <source>
        <dbReference type="SAM" id="Phobius"/>
    </source>
</evidence>
<keyword evidence="1" id="KW-1133">Transmembrane helix</keyword>
<feature type="transmembrane region" description="Helical" evidence="1">
    <location>
        <begin position="6"/>
        <end position="23"/>
    </location>
</feature>
<name>A0A1X3G160_9BRAD</name>
<organism evidence="2 4">
    <name type="scientific">Bradyrhizobium canariense</name>
    <dbReference type="NCBI Taxonomy" id="255045"/>
    <lineage>
        <taxon>Bacteria</taxon>
        <taxon>Pseudomonadati</taxon>
        <taxon>Pseudomonadota</taxon>
        <taxon>Alphaproteobacteria</taxon>
        <taxon>Hyphomicrobiales</taxon>
        <taxon>Nitrobacteraceae</taxon>
        <taxon>Bradyrhizobium</taxon>
    </lineage>
</organism>
<dbReference type="EMBL" id="NAFK01000143">
    <property type="protein sequence ID" value="OSJ32201.1"/>
    <property type="molecule type" value="Genomic_DNA"/>
</dbReference>
<evidence type="ECO:0000313" key="5">
    <source>
        <dbReference type="Proteomes" id="UP000193884"/>
    </source>
</evidence>
<keyword evidence="1" id="KW-0812">Transmembrane</keyword>
<gene>
    <name evidence="3" type="ORF">BST63_07950</name>
    <name evidence="2" type="ORF">BSZ18_06960</name>
</gene>
<evidence type="ECO:0000313" key="2">
    <source>
        <dbReference type="EMBL" id="OSJ15859.1"/>
    </source>
</evidence>